<evidence type="ECO:0008006" key="3">
    <source>
        <dbReference type="Google" id="ProtNLM"/>
    </source>
</evidence>
<evidence type="ECO:0000313" key="2">
    <source>
        <dbReference type="Proteomes" id="UP000198762"/>
    </source>
</evidence>
<proteinExistence type="predicted"/>
<keyword evidence="2" id="KW-1185">Reference proteome</keyword>
<protein>
    <recommendedName>
        <fullName evidence="3">Pyocin activator protein PrtN</fullName>
    </recommendedName>
</protein>
<dbReference type="AlphaFoldDB" id="A0A1H9Y807"/>
<dbReference type="OrthoDB" id="6370461at2"/>
<evidence type="ECO:0000313" key="1">
    <source>
        <dbReference type="EMBL" id="SES64946.1"/>
    </source>
</evidence>
<dbReference type="Proteomes" id="UP000198762">
    <property type="component" value="Unassembled WGS sequence"/>
</dbReference>
<organism evidence="1 2">
    <name type="scientific">Marinobacter segnicrescens</name>
    <dbReference type="NCBI Taxonomy" id="430453"/>
    <lineage>
        <taxon>Bacteria</taxon>
        <taxon>Pseudomonadati</taxon>
        <taxon>Pseudomonadota</taxon>
        <taxon>Gammaproteobacteria</taxon>
        <taxon>Pseudomonadales</taxon>
        <taxon>Marinobacteraceae</taxon>
        <taxon>Marinobacter</taxon>
    </lineage>
</organism>
<reference evidence="2" key="1">
    <citation type="submission" date="2016-10" db="EMBL/GenBank/DDBJ databases">
        <authorList>
            <person name="Varghese N."/>
            <person name="Submissions S."/>
        </authorList>
    </citation>
    <scope>NUCLEOTIDE SEQUENCE [LARGE SCALE GENOMIC DNA]</scope>
    <source>
        <strain evidence="2">CGMCC 1.6489</strain>
    </source>
</reference>
<name>A0A1H9Y807_9GAMM</name>
<sequence length="86" mass="9563">MRPVSIEDFIKVVFEYDSTPPAPSTIRRLCAAKDEFGLAVIPGAFKLGKAWKIDLDGYFREMERRVSGSDAAEDAFIHDLANKLAS</sequence>
<accession>A0A1H9Y807</accession>
<gene>
    <name evidence="1" type="ORF">SAMN04487962_10113</name>
</gene>
<dbReference type="EMBL" id="FOHZ01000001">
    <property type="protein sequence ID" value="SES64946.1"/>
    <property type="molecule type" value="Genomic_DNA"/>
</dbReference>
<dbReference type="RefSeq" id="WP_091848198.1">
    <property type="nucleotide sequence ID" value="NZ_FOHZ01000001.1"/>
</dbReference>